<dbReference type="InterPro" id="IPR016195">
    <property type="entry name" value="Pol/histidinol_Pase-like"/>
</dbReference>
<gene>
    <name evidence="5" type="ORF">F0145_22840</name>
</gene>
<sequence length="247" mass="28141">MLTAFKKFFRKNNNGSPFAEIAVDMHSHLLPGLDDGADTIEKSLEMIQVLGDLGYRKLILTPHIMGDFYRNTPTGIREKLALVRTAVKEKGWEMELDCAAEYYLDEWFLGKIKAEEPLLSFGENYVLIETSYINEPFNFKEIIFSLKAAGYMPVLAHPERYTYLYNRLDALEEMHDLGVLFQLNLNSFSGYYSQAAKKVAEKLVDLKLVHFVGSDAHALRHLEILPKAAASSYFKKALALPLRNPQL</sequence>
<dbReference type="EC" id="3.1.3.48" evidence="2"/>
<dbReference type="InterPro" id="IPR016667">
    <property type="entry name" value="Caps_polysacc_synth_CpsB/CapC"/>
</dbReference>
<evidence type="ECO:0000313" key="6">
    <source>
        <dbReference type="Proteomes" id="UP000323426"/>
    </source>
</evidence>
<dbReference type="Gene3D" id="3.20.20.140">
    <property type="entry name" value="Metal-dependent hydrolases"/>
    <property type="match status" value="1"/>
</dbReference>
<dbReference type="RefSeq" id="WP_150092384.1">
    <property type="nucleotide sequence ID" value="NZ_VWSF01000027.1"/>
</dbReference>
<dbReference type="GO" id="GO:0030145">
    <property type="term" value="F:manganese ion binding"/>
    <property type="evidence" value="ECO:0007669"/>
    <property type="project" value="InterPro"/>
</dbReference>
<keyword evidence="3" id="KW-0378">Hydrolase</keyword>
<protein>
    <recommendedName>
        <fullName evidence="2">protein-tyrosine-phosphatase</fullName>
        <ecNumber evidence="2">3.1.3.48</ecNumber>
    </recommendedName>
</protein>
<comment type="caution">
    <text evidence="5">The sequence shown here is derived from an EMBL/GenBank/DDBJ whole genome shotgun (WGS) entry which is preliminary data.</text>
</comment>
<evidence type="ECO:0000256" key="4">
    <source>
        <dbReference type="ARBA" id="ARBA00051722"/>
    </source>
</evidence>
<dbReference type="Pfam" id="PF19567">
    <property type="entry name" value="CpsB_CapC"/>
    <property type="match status" value="1"/>
</dbReference>
<dbReference type="EMBL" id="VWSF01000027">
    <property type="protein sequence ID" value="KAA5540348.1"/>
    <property type="molecule type" value="Genomic_DNA"/>
</dbReference>
<dbReference type="PANTHER" id="PTHR39181:SF1">
    <property type="entry name" value="TYROSINE-PROTEIN PHOSPHATASE YWQE"/>
    <property type="match status" value="1"/>
</dbReference>
<dbReference type="PIRSF" id="PIRSF016557">
    <property type="entry name" value="Caps_synth_CpsB"/>
    <property type="match status" value="1"/>
</dbReference>
<evidence type="ECO:0000313" key="5">
    <source>
        <dbReference type="EMBL" id="KAA5540348.1"/>
    </source>
</evidence>
<dbReference type="GO" id="GO:0004725">
    <property type="term" value="F:protein tyrosine phosphatase activity"/>
    <property type="evidence" value="ECO:0007669"/>
    <property type="project" value="UniProtKB-EC"/>
</dbReference>
<reference evidence="5 6" key="1">
    <citation type="submission" date="2019-09" db="EMBL/GenBank/DDBJ databases">
        <title>Genome sequence and assembly of Adhaeribacter sp.</title>
        <authorList>
            <person name="Chhetri G."/>
        </authorList>
    </citation>
    <scope>NUCLEOTIDE SEQUENCE [LARGE SCALE GENOMIC DNA]</scope>
    <source>
        <strain evidence="5 6">DK36</strain>
    </source>
</reference>
<evidence type="ECO:0000256" key="3">
    <source>
        <dbReference type="ARBA" id="ARBA00022801"/>
    </source>
</evidence>
<dbReference type="SUPFAM" id="SSF89550">
    <property type="entry name" value="PHP domain-like"/>
    <property type="match status" value="1"/>
</dbReference>
<dbReference type="AlphaFoldDB" id="A0A5M6CYN8"/>
<comment type="similarity">
    <text evidence="1">Belongs to the metallo-dependent hydrolases superfamily. CpsB/CapC family.</text>
</comment>
<organism evidence="5 6">
    <name type="scientific">Adhaeribacter rhizoryzae</name>
    <dbReference type="NCBI Taxonomy" id="2607907"/>
    <lineage>
        <taxon>Bacteria</taxon>
        <taxon>Pseudomonadati</taxon>
        <taxon>Bacteroidota</taxon>
        <taxon>Cytophagia</taxon>
        <taxon>Cytophagales</taxon>
        <taxon>Hymenobacteraceae</taxon>
        <taxon>Adhaeribacter</taxon>
    </lineage>
</organism>
<proteinExistence type="inferred from homology"/>
<keyword evidence="6" id="KW-1185">Reference proteome</keyword>
<evidence type="ECO:0000256" key="1">
    <source>
        <dbReference type="ARBA" id="ARBA00005750"/>
    </source>
</evidence>
<comment type="catalytic activity">
    <reaction evidence="4">
        <text>O-phospho-L-tyrosyl-[protein] + H2O = L-tyrosyl-[protein] + phosphate</text>
        <dbReference type="Rhea" id="RHEA:10684"/>
        <dbReference type="Rhea" id="RHEA-COMP:10136"/>
        <dbReference type="Rhea" id="RHEA-COMP:20101"/>
        <dbReference type="ChEBI" id="CHEBI:15377"/>
        <dbReference type="ChEBI" id="CHEBI:43474"/>
        <dbReference type="ChEBI" id="CHEBI:46858"/>
        <dbReference type="ChEBI" id="CHEBI:61978"/>
        <dbReference type="EC" id="3.1.3.48"/>
    </reaction>
</comment>
<evidence type="ECO:0000256" key="2">
    <source>
        <dbReference type="ARBA" id="ARBA00013064"/>
    </source>
</evidence>
<name>A0A5M6CYN8_9BACT</name>
<dbReference type="Proteomes" id="UP000323426">
    <property type="component" value="Unassembled WGS sequence"/>
</dbReference>
<accession>A0A5M6CYN8</accession>
<dbReference type="PANTHER" id="PTHR39181">
    <property type="entry name" value="TYROSINE-PROTEIN PHOSPHATASE YWQE"/>
    <property type="match status" value="1"/>
</dbReference>